<sequence>MLHIGVSTDSTRNVSQIGQQASKRWLAPPSTLSHPCGCNFALEKPRKNIKTVSFQKFLPGQSIPPDEMRNFNMAWDTEIHTEERSKLAEPMYTKATIGKRSAPFFLQTPFLRSVCLQLCSFSVRKWYKRGSDMFIMSRQAKPIEQGGTVSVGCSDNACDAPQVHTHPRSDTNCATPVQV</sequence>
<evidence type="ECO:0000313" key="1">
    <source>
        <dbReference type="EMBL" id="KYK62994.1"/>
    </source>
</evidence>
<comment type="caution">
    <text evidence="1">The sequence shown here is derived from an EMBL/GenBank/DDBJ whole genome shotgun (WGS) entry which is preliminary data.</text>
</comment>
<reference evidence="2" key="1">
    <citation type="submission" date="2016-03" db="EMBL/GenBank/DDBJ databases">
        <authorList>
            <person name="Sibley D."/>
            <person name="Venepally P."/>
            <person name="Karamycheva S."/>
            <person name="Hadjithomas M."/>
            <person name="Khan A."/>
            <person name="Brunk B."/>
            <person name="Roos D."/>
            <person name="Caler E."/>
            <person name="Lorenzi H."/>
        </authorList>
    </citation>
    <scope>NUCLEOTIDE SEQUENCE [LARGE SCALE GENOMIC DNA]</scope>
    <source>
        <strain evidence="2">TgCatPRC2</strain>
    </source>
</reference>
<dbReference type="VEuPathDB" id="ToxoDB:TGPRC2_251860"/>
<dbReference type="AlphaFoldDB" id="A0A151H0Y4"/>
<protein>
    <submittedName>
        <fullName evidence="1">Uncharacterized protein</fullName>
    </submittedName>
</protein>
<accession>A0A151H0Y4</accession>
<gene>
    <name evidence="1" type="ORF">TGPRC2_251860</name>
</gene>
<dbReference type="EMBL" id="AHZP02002810">
    <property type="protein sequence ID" value="KYK62994.1"/>
    <property type="molecule type" value="Genomic_DNA"/>
</dbReference>
<dbReference type="Proteomes" id="UP000075225">
    <property type="component" value="Unassembled WGS sequence"/>
</dbReference>
<proteinExistence type="predicted"/>
<evidence type="ECO:0000313" key="2">
    <source>
        <dbReference type="Proteomes" id="UP000075225"/>
    </source>
</evidence>
<name>A0A151H0Y4_TOXGO</name>
<organism evidence="1 2">
    <name type="scientific">Toxoplasma gondii TgCatPRC2</name>
    <dbReference type="NCBI Taxonomy" id="1130821"/>
    <lineage>
        <taxon>Eukaryota</taxon>
        <taxon>Sar</taxon>
        <taxon>Alveolata</taxon>
        <taxon>Apicomplexa</taxon>
        <taxon>Conoidasida</taxon>
        <taxon>Coccidia</taxon>
        <taxon>Eucoccidiorida</taxon>
        <taxon>Eimeriorina</taxon>
        <taxon>Sarcocystidae</taxon>
        <taxon>Toxoplasma</taxon>
    </lineage>
</organism>